<dbReference type="AlphaFoldDB" id="A0A0C3F494"/>
<gene>
    <name evidence="1" type="ORF">PILCRDRAFT_560232</name>
</gene>
<name>A0A0C3F494_PILCF</name>
<dbReference type="Proteomes" id="UP000054166">
    <property type="component" value="Unassembled WGS sequence"/>
</dbReference>
<dbReference type="InParanoid" id="A0A0C3F494"/>
<reference evidence="2" key="2">
    <citation type="submission" date="2015-01" db="EMBL/GenBank/DDBJ databases">
        <title>Evolutionary Origins and Diversification of the Mycorrhizal Mutualists.</title>
        <authorList>
            <consortium name="DOE Joint Genome Institute"/>
            <consortium name="Mycorrhizal Genomics Consortium"/>
            <person name="Kohler A."/>
            <person name="Kuo A."/>
            <person name="Nagy L.G."/>
            <person name="Floudas D."/>
            <person name="Copeland A."/>
            <person name="Barry K.W."/>
            <person name="Cichocki N."/>
            <person name="Veneault-Fourrey C."/>
            <person name="LaButti K."/>
            <person name="Lindquist E.A."/>
            <person name="Lipzen A."/>
            <person name="Lundell T."/>
            <person name="Morin E."/>
            <person name="Murat C."/>
            <person name="Riley R."/>
            <person name="Ohm R."/>
            <person name="Sun H."/>
            <person name="Tunlid A."/>
            <person name="Henrissat B."/>
            <person name="Grigoriev I.V."/>
            <person name="Hibbett D.S."/>
            <person name="Martin F."/>
        </authorList>
    </citation>
    <scope>NUCLEOTIDE SEQUENCE [LARGE SCALE GENOMIC DNA]</scope>
    <source>
        <strain evidence="2">F 1598</strain>
    </source>
</reference>
<accession>A0A0C3F494</accession>
<reference evidence="1 2" key="1">
    <citation type="submission" date="2014-04" db="EMBL/GenBank/DDBJ databases">
        <authorList>
            <consortium name="DOE Joint Genome Institute"/>
            <person name="Kuo A."/>
            <person name="Tarkka M."/>
            <person name="Buscot F."/>
            <person name="Kohler A."/>
            <person name="Nagy L.G."/>
            <person name="Floudas D."/>
            <person name="Copeland A."/>
            <person name="Barry K.W."/>
            <person name="Cichocki N."/>
            <person name="Veneault-Fourrey C."/>
            <person name="LaButti K."/>
            <person name="Lindquist E.A."/>
            <person name="Lipzen A."/>
            <person name="Lundell T."/>
            <person name="Morin E."/>
            <person name="Murat C."/>
            <person name="Sun H."/>
            <person name="Tunlid A."/>
            <person name="Henrissat B."/>
            <person name="Grigoriev I.V."/>
            <person name="Hibbett D.S."/>
            <person name="Martin F."/>
            <person name="Nordberg H.P."/>
            <person name="Cantor M.N."/>
            <person name="Hua S.X."/>
        </authorList>
    </citation>
    <scope>NUCLEOTIDE SEQUENCE [LARGE SCALE GENOMIC DNA]</scope>
    <source>
        <strain evidence="1 2">F 1598</strain>
    </source>
</reference>
<protein>
    <submittedName>
        <fullName evidence="1">Uncharacterized protein</fullName>
    </submittedName>
</protein>
<sequence>MSLTSTLSSFLPAAITNAFGGKADHTQSLNKDIRIKSLRIHPIKSCRGYACDSVDYDKSTCVQRHCVC</sequence>
<organism evidence="1 2">
    <name type="scientific">Piloderma croceum (strain F 1598)</name>
    <dbReference type="NCBI Taxonomy" id="765440"/>
    <lineage>
        <taxon>Eukaryota</taxon>
        <taxon>Fungi</taxon>
        <taxon>Dikarya</taxon>
        <taxon>Basidiomycota</taxon>
        <taxon>Agaricomycotina</taxon>
        <taxon>Agaricomycetes</taxon>
        <taxon>Agaricomycetidae</taxon>
        <taxon>Atheliales</taxon>
        <taxon>Atheliaceae</taxon>
        <taxon>Piloderma</taxon>
    </lineage>
</organism>
<dbReference type="HOGENOM" id="CLU_2794830_0_0_1"/>
<evidence type="ECO:0000313" key="2">
    <source>
        <dbReference type="Proteomes" id="UP000054166"/>
    </source>
</evidence>
<keyword evidence="2" id="KW-1185">Reference proteome</keyword>
<dbReference type="EMBL" id="KN833009">
    <property type="protein sequence ID" value="KIM79560.1"/>
    <property type="molecule type" value="Genomic_DNA"/>
</dbReference>
<proteinExistence type="predicted"/>
<evidence type="ECO:0000313" key="1">
    <source>
        <dbReference type="EMBL" id="KIM79560.1"/>
    </source>
</evidence>